<dbReference type="EMBL" id="CP025084">
    <property type="protein sequence ID" value="AUH03766.1"/>
    <property type="molecule type" value="Genomic_DNA"/>
</dbReference>
<dbReference type="Proteomes" id="UP000017700">
    <property type="component" value="Chromosome"/>
</dbReference>
<keyword evidence="7 8" id="KW-0173">Coenzyme A biosynthesis</keyword>
<dbReference type="PANTHER" id="PTHR10695:SF46">
    <property type="entry name" value="BIFUNCTIONAL COENZYME A SYNTHASE-RELATED"/>
    <property type="match status" value="1"/>
</dbReference>
<evidence type="ECO:0000256" key="7">
    <source>
        <dbReference type="ARBA" id="ARBA00022993"/>
    </source>
</evidence>
<dbReference type="KEGG" id="serq:CWC46_06225"/>
<feature type="binding site" evidence="8">
    <location>
        <begin position="12"/>
        <end position="17"/>
    </location>
    <ligand>
        <name>ATP</name>
        <dbReference type="ChEBI" id="CHEBI:30616"/>
    </ligand>
</feature>
<evidence type="ECO:0000256" key="2">
    <source>
        <dbReference type="ARBA" id="ARBA00022490"/>
    </source>
</evidence>
<dbReference type="FunFam" id="3.40.50.300:FF:000518">
    <property type="entry name" value="Dephospho-CoA kinase"/>
    <property type="match status" value="1"/>
</dbReference>
<dbReference type="HAMAP" id="MF_00376">
    <property type="entry name" value="Dephospho_CoA_kinase"/>
    <property type="match status" value="1"/>
</dbReference>
<keyword evidence="4 8" id="KW-0547">Nucleotide-binding</keyword>
<comment type="similarity">
    <text evidence="1 8">Belongs to the CoaE family.</text>
</comment>
<dbReference type="SUPFAM" id="SSF52540">
    <property type="entry name" value="P-loop containing nucleoside triphosphate hydrolases"/>
    <property type="match status" value="1"/>
</dbReference>
<accession>A0A2I5TGT8</accession>
<evidence type="ECO:0000256" key="4">
    <source>
        <dbReference type="ARBA" id="ARBA00022741"/>
    </source>
</evidence>
<protein>
    <recommendedName>
        <fullName evidence="8 9">Dephospho-CoA kinase</fullName>
        <ecNumber evidence="8 9">2.7.1.24</ecNumber>
    </recommendedName>
    <alternativeName>
        <fullName evidence="8">Dephosphocoenzyme A kinase</fullName>
    </alternativeName>
</protein>
<evidence type="ECO:0000313" key="10">
    <source>
        <dbReference type="EMBL" id="AUG99448.1"/>
    </source>
</evidence>
<comment type="catalytic activity">
    <reaction evidence="8">
        <text>3'-dephospho-CoA + ATP = ADP + CoA + H(+)</text>
        <dbReference type="Rhea" id="RHEA:18245"/>
        <dbReference type="ChEBI" id="CHEBI:15378"/>
        <dbReference type="ChEBI" id="CHEBI:30616"/>
        <dbReference type="ChEBI" id="CHEBI:57287"/>
        <dbReference type="ChEBI" id="CHEBI:57328"/>
        <dbReference type="ChEBI" id="CHEBI:456216"/>
        <dbReference type="EC" id="2.7.1.24"/>
    </reaction>
</comment>
<dbReference type="NCBIfam" id="TIGR00152">
    <property type="entry name" value="dephospho-CoA kinase"/>
    <property type="match status" value="1"/>
</dbReference>
<dbReference type="EMBL" id="CP025085">
    <property type="protein sequence ID" value="AUG99448.1"/>
    <property type="molecule type" value="Genomic_DNA"/>
</dbReference>
<dbReference type="InterPro" id="IPR001977">
    <property type="entry name" value="Depp_CoAkinase"/>
</dbReference>
<reference evidence="11" key="4">
    <citation type="submission" date="2017-11" db="EMBL/GenBank/DDBJ databases">
        <title>Complete genome sequence of Serratia sp. ATCC 39006.</title>
        <authorList>
            <person name="Hampton H.G."/>
            <person name="Jackson S.A."/>
            <person name="Jauregui R."/>
            <person name="Poulter G.T.M."/>
            <person name="Salmond G.P.C."/>
            <person name="Fineran P.C."/>
        </authorList>
    </citation>
    <scope>NUCLEOTIDE SEQUENCE</scope>
    <source>
        <strain evidence="11">ATCC 39006</strain>
    </source>
</reference>
<evidence type="ECO:0000313" key="12">
    <source>
        <dbReference type="Proteomes" id="UP000017700"/>
    </source>
</evidence>
<keyword evidence="5 8" id="KW-0418">Kinase</keyword>
<proteinExistence type="inferred from homology"/>
<keyword evidence="2 8" id="KW-0963">Cytoplasm</keyword>
<evidence type="ECO:0000256" key="3">
    <source>
        <dbReference type="ARBA" id="ARBA00022679"/>
    </source>
</evidence>
<evidence type="ECO:0000313" key="13">
    <source>
        <dbReference type="Proteomes" id="UP000233778"/>
    </source>
</evidence>
<dbReference type="GO" id="GO:0005524">
    <property type="term" value="F:ATP binding"/>
    <property type="evidence" value="ECO:0007669"/>
    <property type="project" value="UniProtKB-UniRule"/>
</dbReference>
<dbReference type="GO" id="GO:0005737">
    <property type="term" value="C:cytoplasm"/>
    <property type="evidence" value="ECO:0007669"/>
    <property type="project" value="UniProtKB-SubCell"/>
</dbReference>
<reference evidence="11" key="2">
    <citation type="submission" date="2013-09" db="EMBL/GenBank/DDBJ databases">
        <authorList>
            <person name="Wang G."/>
            <person name="Yang Y."/>
            <person name="Su Y."/>
        </authorList>
    </citation>
    <scope>NUCLEOTIDE SEQUENCE</scope>
    <source>
        <strain evidence="11">ATCC 39006</strain>
    </source>
</reference>
<reference evidence="10 13" key="3">
    <citation type="submission" date="2017-11" db="EMBL/GenBank/DDBJ databases">
        <title>Complete genome sequence of Serratia sp. ATCC 39006 LacA.</title>
        <authorList>
            <person name="Hampton H.G."/>
            <person name="Jackson S.A."/>
            <person name="Jauregui R."/>
            <person name="Poulter G.T.M."/>
            <person name="Salmond G.P.C."/>
            <person name="Fineran P.C."/>
        </authorList>
    </citation>
    <scope>NUCLEOTIDE SEQUENCE [LARGE SCALE GENOMIC DNA]</scope>
    <source>
        <strain evidence="10 13">ATCC 39006</strain>
    </source>
</reference>
<evidence type="ECO:0000256" key="1">
    <source>
        <dbReference type="ARBA" id="ARBA00009018"/>
    </source>
</evidence>
<organism evidence="11 12">
    <name type="scientific">Serratia sp. (strain ATCC 39006)</name>
    <name type="common">Prodigiosinella confusarubida</name>
    <dbReference type="NCBI Taxonomy" id="104623"/>
    <lineage>
        <taxon>Bacteria</taxon>
        <taxon>Pseudomonadati</taxon>
        <taxon>Pseudomonadota</taxon>
        <taxon>Gammaproteobacteria</taxon>
        <taxon>Enterobacterales</taxon>
        <taxon>Pectobacteriaceae</taxon>
        <taxon>Prodigiosinella</taxon>
    </lineage>
</organism>
<dbReference type="Pfam" id="PF01121">
    <property type="entry name" value="CoaE"/>
    <property type="match status" value="1"/>
</dbReference>
<dbReference type="GO" id="GO:0004140">
    <property type="term" value="F:dephospho-CoA kinase activity"/>
    <property type="evidence" value="ECO:0007669"/>
    <property type="project" value="UniProtKB-UniRule"/>
</dbReference>
<sequence>MAYIVALTGGIGSGKSTVAEGFSKLGITTIDADIIARQIVEPGKPALKKIVQKYGTAILNTDGTLNRAALRERIFSAPEDKQWLNNLLHPLISAETQRQLQIAPGPYVLWVVPLLIENNLQQRAQRILVVDVSPEIQLERTLARDGISRQQAKNILSSQATREQRLACANDIIDNNGSPSDLAPRIAALHQRYLELAATDRITNNE</sequence>
<evidence type="ECO:0000256" key="6">
    <source>
        <dbReference type="ARBA" id="ARBA00022840"/>
    </source>
</evidence>
<evidence type="ECO:0000313" key="11">
    <source>
        <dbReference type="EMBL" id="AUH03766.1"/>
    </source>
</evidence>
<dbReference type="InterPro" id="IPR027417">
    <property type="entry name" value="P-loop_NTPase"/>
</dbReference>
<dbReference type="PANTHER" id="PTHR10695">
    <property type="entry name" value="DEPHOSPHO-COA KINASE-RELATED"/>
    <property type="match status" value="1"/>
</dbReference>
<dbReference type="PROSITE" id="PS51219">
    <property type="entry name" value="DPCK"/>
    <property type="match status" value="1"/>
</dbReference>
<keyword evidence="12" id="KW-1185">Reference proteome</keyword>
<dbReference type="STRING" id="104623.Ser39006_03859"/>
<keyword evidence="3 8" id="KW-0808">Transferase</keyword>
<dbReference type="UniPathway" id="UPA00241">
    <property type="reaction ID" value="UER00356"/>
</dbReference>
<dbReference type="Proteomes" id="UP000233778">
    <property type="component" value="Chromosome"/>
</dbReference>
<gene>
    <name evidence="8" type="primary">coaE</name>
    <name evidence="10" type="ORF">CWC46_06225</name>
    <name evidence="11" type="ORF">Ser39006_006230</name>
</gene>
<dbReference type="CDD" id="cd02022">
    <property type="entry name" value="DPCK"/>
    <property type="match status" value="1"/>
</dbReference>
<evidence type="ECO:0000256" key="8">
    <source>
        <dbReference type="HAMAP-Rule" id="MF_00376"/>
    </source>
</evidence>
<reference evidence="11 12" key="1">
    <citation type="journal article" date="2013" name="Genome Announc.">
        <title>Draft genome sequence of Serratia sp. strain ATCC 39006, a model bacterium for analysis of the biosynthesis and regulation of prodigiosin, a carbapenem, and gas vesicles.</title>
        <authorList>
            <person name="Fineran P.C."/>
            <person name="Iglesias Cans M.C."/>
            <person name="Ramsay J.P."/>
            <person name="Wilf N.M."/>
            <person name="Cossyleon D."/>
            <person name="McNeil M.B."/>
            <person name="Williamson N.R."/>
            <person name="Monson R.E."/>
            <person name="Becher S.A."/>
            <person name="Stanton J.A."/>
            <person name="Brugger K."/>
            <person name="Brown S.D."/>
            <person name="Salmond G.P."/>
        </authorList>
    </citation>
    <scope>NUCLEOTIDE SEQUENCE [LARGE SCALE GENOMIC DNA]</scope>
    <source>
        <strain evidence="11">ATCC 39006</strain>
        <strain evidence="12">ATCC 39006 / SC 11482</strain>
    </source>
</reference>
<dbReference type="EC" id="2.7.1.24" evidence="8 9"/>
<dbReference type="GO" id="GO:0015937">
    <property type="term" value="P:coenzyme A biosynthetic process"/>
    <property type="evidence" value="ECO:0007669"/>
    <property type="project" value="UniProtKB-UniRule"/>
</dbReference>
<comment type="pathway">
    <text evidence="8">Cofactor biosynthesis; coenzyme A biosynthesis; CoA from (R)-pantothenate: step 5/5.</text>
</comment>
<name>A0A2I5TGT8_SERS3</name>
<evidence type="ECO:0000256" key="5">
    <source>
        <dbReference type="ARBA" id="ARBA00022777"/>
    </source>
</evidence>
<dbReference type="KEGG" id="sera:Ser39006_006230"/>
<dbReference type="Gene3D" id="3.40.50.300">
    <property type="entry name" value="P-loop containing nucleotide triphosphate hydrolases"/>
    <property type="match status" value="1"/>
</dbReference>
<dbReference type="OrthoDB" id="9812943at2"/>
<evidence type="ECO:0000256" key="9">
    <source>
        <dbReference type="NCBIfam" id="TIGR00152"/>
    </source>
</evidence>
<dbReference type="RefSeq" id="WP_021017119.1">
    <property type="nucleotide sequence ID" value="NZ_CP025084.1"/>
</dbReference>
<keyword evidence="6 8" id="KW-0067">ATP-binding</keyword>
<comment type="function">
    <text evidence="8">Catalyzes the phosphorylation of the 3'-hydroxyl group of dephosphocoenzyme A to form coenzyme A.</text>
</comment>
<comment type="subcellular location">
    <subcellularLocation>
        <location evidence="8">Cytoplasm</location>
    </subcellularLocation>
</comment>
<dbReference type="AlphaFoldDB" id="A0A2I5TGT8"/>